<feature type="domain" description="Cytochrome c" evidence="15">
    <location>
        <begin position="610"/>
        <end position="687"/>
    </location>
</feature>
<dbReference type="GO" id="GO:0030288">
    <property type="term" value="C:outer membrane-bounded periplasmic space"/>
    <property type="evidence" value="ECO:0007669"/>
    <property type="project" value="InterPro"/>
</dbReference>
<feature type="active site" description="Proton acceptor" evidence="10">
    <location>
        <position position="330"/>
    </location>
</feature>
<keyword evidence="3 12" id="KW-0479">Metal-binding</keyword>
<dbReference type="InterPro" id="IPR002372">
    <property type="entry name" value="PQQ_rpt_dom"/>
</dbReference>
<dbReference type="OrthoDB" id="9794322at2"/>
<dbReference type="eggNOG" id="COG2010">
    <property type="taxonomic scope" value="Bacteria"/>
</dbReference>
<evidence type="ECO:0000256" key="8">
    <source>
        <dbReference type="ARBA" id="ARBA00023004"/>
    </source>
</evidence>
<gene>
    <name evidence="16" type="ORF">NOR51B_423</name>
</gene>
<feature type="disulfide bond" evidence="13">
    <location>
        <begin position="140"/>
        <end position="141"/>
    </location>
</feature>
<organism evidence="16 17">
    <name type="scientific">Luminiphilus syltensis NOR5-1B</name>
    <dbReference type="NCBI Taxonomy" id="565045"/>
    <lineage>
        <taxon>Bacteria</taxon>
        <taxon>Pseudomonadati</taxon>
        <taxon>Pseudomonadota</taxon>
        <taxon>Gammaproteobacteria</taxon>
        <taxon>Cellvibrionales</taxon>
        <taxon>Halieaceae</taxon>
        <taxon>Luminiphilus</taxon>
    </lineage>
</organism>
<evidence type="ECO:0000256" key="1">
    <source>
        <dbReference type="ARBA" id="ARBA00008156"/>
    </source>
</evidence>
<dbReference type="CDD" id="cd10279">
    <property type="entry name" value="PQQ_ADH_II"/>
    <property type="match status" value="1"/>
</dbReference>
<dbReference type="InterPro" id="IPR036909">
    <property type="entry name" value="Cyt_c-like_dom_sf"/>
</dbReference>
<dbReference type="Gene3D" id="1.10.760.10">
    <property type="entry name" value="Cytochrome c-like domain"/>
    <property type="match status" value="1"/>
</dbReference>
<dbReference type="eggNOG" id="COG4993">
    <property type="taxonomic scope" value="Bacteria"/>
</dbReference>
<dbReference type="SUPFAM" id="SSF46626">
    <property type="entry name" value="Cytochrome c"/>
    <property type="match status" value="1"/>
</dbReference>
<evidence type="ECO:0000256" key="9">
    <source>
        <dbReference type="ARBA" id="ARBA00023157"/>
    </source>
</evidence>
<dbReference type="EMBL" id="DS999411">
    <property type="protein sequence ID" value="EED34486.1"/>
    <property type="molecule type" value="Genomic_DNA"/>
</dbReference>
<feature type="binding site" evidence="11">
    <location>
        <position position="146"/>
    </location>
    <ligand>
        <name>pyrroloquinoline quinone</name>
        <dbReference type="ChEBI" id="CHEBI:58442"/>
    </ligand>
</feature>
<feature type="signal peptide" evidence="14">
    <location>
        <begin position="1"/>
        <end position="25"/>
    </location>
</feature>
<comment type="cofactor">
    <cofactor evidence="11">
        <name>heme c</name>
        <dbReference type="ChEBI" id="CHEBI:61717"/>
    </cofactor>
    <text evidence="11">Binds 1 heme c group per subunit.</text>
</comment>
<dbReference type="NCBIfam" id="TIGR03075">
    <property type="entry name" value="PQQ_enz_alc_DH"/>
    <property type="match status" value="1"/>
</dbReference>
<evidence type="ECO:0000256" key="12">
    <source>
        <dbReference type="PIRSR" id="PIRSR617512-3"/>
    </source>
</evidence>
<dbReference type="Proteomes" id="UP000004699">
    <property type="component" value="Unassembled WGS sequence"/>
</dbReference>
<keyword evidence="4 14" id="KW-0732">Signal</keyword>
<keyword evidence="5 12" id="KW-0106">Calcium</keyword>
<name>B8KVD8_9GAMM</name>
<feature type="binding site" evidence="11">
    <location>
        <position position="191"/>
    </location>
    <ligand>
        <name>pyrroloquinoline quinone</name>
        <dbReference type="ChEBI" id="CHEBI:58442"/>
    </ligand>
</feature>
<evidence type="ECO:0000256" key="10">
    <source>
        <dbReference type="PIRSR" id="PIRSR617512-1"/>
    </source>
</evidence>
<evidence type="ECO:0000259" key="15">
    <source>
        <dbReference type="PROSITE" id="PS51007"/>
    </source>
</evidence>
<proteinExistence type="inferred from homology"/>
<evidence type="ECO:0000256" key="5">
    <source>
        <dbReference type="ARBA" id="ARBA00022837"/>
    </source>
</evidence>
<reference evidence="17" key="1">
    <citation type="journal article" date="2013" name="BMC Microbiol.">
        <title>Taxonomy and evolution of bacteriochlorophyll a-containing members of the OM60/NOR5 clade of marine gammaproteobacteria: description of Luminiphilus syltensis gen. nov., sp. nov., reclassification of Haliea rubra as Pseudohaliea rubra gen. nov., comb. nov., and emendation of Chromatocurvus halotolerans.</title>
        <authorList>
            <person name="Spring S."/>
            <person name="Riedel T."/>
            <person name="Sproer C."/>
            <person name="Yan S."/>
            <person name="Harder J."/>
            <person name="Fuchs B.M."/>
        </authorList>
    </citation>
    <scope>NUCLEOTIDE SEQUENCE [LARGE SCALE GENOMIC DNA]</scope>
    <source>
        <strain evidence="17">NOR51-B</strain>
    </source>
</reference>
<evidence type="ECO:0000313" key="17">
    <source>
        <dbReference type="Proteomes" id="UP000004699"/>
    </source>
</evidence>
<dbReference type="PROSITE" id="PS51007">
    <property type="entry name" value="CYTC"/>
    <property type="match status" value="1"/>
</dbReference>
<sequence>MINFRLLVGLILLLSGGLFINAGQAAETQEHATRTANVDARRIIDADREPGNWIAHGRTYDEQRFSPLDSINRETVPRMGFAWQQDMASTRGLEATPIVVDGVMYTTSTWSRVTALDARSGEVLWQFDPEVDRAWGKKLCCDVVNRGVAVWKGRVYFGTLDGYLIALDAATGDLVWRVDTLINRDAWYSITGAPRIVKGKVIIGNGGAEFQVRGYISAFDAESGDLDWRFYTVPGGPEGPFEHPELEAAAATWDKNSDWTGVGGTAWDSMAYDPDLDLLYIGTGNGSPWPQYVRSPEGGDNLYLASILALRPDTGRLVWHYQTVPGDAWDFTATQHIILADLEIEGELRKVLLQAPKNGFFYVIDRASGELISAENYVFANWASEIDIKTGRPVLTGLADFSDQERYVFPSAAGGHNWQPMAFSPDTGLVYIPARDAGWVHNIAGDKWFTYGVKNVAELSEGQDIPPLSGYLKAWDPVAQSLAWEIPMPNIWNGGVLATAGGLVFHGTATGHLLVIDDRSGEVLKDLFLGTGVIAPPMTYDVDGEQYVALMAGWGGPAFNTLGGDEALLQYNNAGRLIAFKLDGIEVPKPDRIAARGPFPEPPESDASAEVVEQGRQLYVMFCGGCHGMYGSTPMLPDLRRLSKQKHTLFNDIVLGGALEPLGMSSFAAELNEQQASAIQAYVISLAREAFASQGAATEPTP</sequence>
<evidence type="ECO:0000256" key="11">
    <source>
        <dbReference type="PIRSR" id="PIRSR617512-2"/>
    </source>
</evidence>
<dbReference type="SMART" id="SM00564">
    <property type="entry name" value="PQQ"/>
    <property type="match status" value="5"/>
</dbReference>
<dbReference type="HOGENOM" id="CLU_018478_0_1_6"/>
<dbReference type="Gene3D" id="2.140.10.10">
    <property type="entry name" value="Quinoprotein alcohol dehydrogenase-like superfamily"/>
    <property type="match status" value="1"/>
</dbReference>
<keyword evidence="17" id="KW-1185">Reference proteome</keyword>
<dbReference type="PROSITE" id="PS00364">
    <property type="entry name" value="BACTERIAL_PQQ_2"/>
    <property type="match status" value="1"/>
</dbReference>
<evidence type="ECO:0000256" key="6">
    <source>
        <dbReference type="ARBA" id="ARBA00022891"/>
    </source>
</evidence>
<feature type="binding site" evidence="12">
    <location>
        <position position="209"/>
    </location>
    <ligand>
        <name>Ca(2+)</name>
        <dbReference type="ChEBI" id="CHEBI:29108"/>
    </ligand>
</feature>
<dbReference type="Pfam" id="PF01011">
    <property type="entry name" value="PQQ"/>
    <property type="match status" value="2"/>
</dbReference>
<dbReference type="AlphaFoldDB" id="B8KVD8"/>
<comment type="similarity">
    <text evidence="1">Belongs to the bacterial PQQ dehydrogenase family.</text>
</comment>
<keyword evidence="2 11" id="KW-0349">Heme</keyword>
<evidence type="ECO:0000313" key="16">
    <source>
        <dbReference type="EMBL" id="EED34486.1"/>
    </source>
</evidence>
<feature type="binding site" evidence="11">
    <location>
        <position position="94"/>
    </location>
    <ligand>
        <name>pyrroloquinoline quinone</name>
        <dbReference type="ChEBI" id="CHEBI:58442"/>
    </ligand>
</feature>
<dbReference type="GO" id="GO:0016020">
    <property type="term" value="C:membrane"/>
    <property type="evidence" value="ECO:0007669"/>
    <property type="project" value="InterPro"/>
</dbReference>
<feature type="binding site" evidence="12">
    <location>
        <position position="330"/>
    </location>
    <ligand>
        <name>Ca(2+)</name>
        <dbReference type="ChEBI" id="CHEBI:29108"/>
    </ligand>
</feature>
<dbReference type="STRING" id="565045.NOR51B_423"/>
<comment type="cofactor">
    <cofactor evidence="12">
        <name>Ca(2+)</name>
        <dbReference type="ChEBI" id="CHEBI:29108"/>
    </cofactor>
    <text evidence="12">Binds 1 Ca(2+) ion per subunit.</text>
</comment>
<evidence type="ECO:0000256" key="7">
    <source>
        <dbReference type="ARBA" id="ARBA00023002"/>
    </source>
</evidence>
<dbReference type="RefSeq" id="WP_009019234.1">
    <property type="nucleotide sequence ID" value="NZ_DS999411.1"/>
</dbReference>
<feature type="binding site" description="axial binding residue" evidence="12">
    <location>
        <position position="627"/>
    </location>
    <ligand>
        <name>heme c</name>
        <dbReference type="ChEBI" id="CHEBI:61717"/>
    </ligand>
    <ligandPart>
        <name>Fe</name>
        <dbReference type="ChEBI" id="CHEBI:18248"/>
    </ligandPart>
</feature>
<evidence type="ECO:0000256" key="4">
    <source>
        <dbReference type="ARBA" id="ARBA00022729"/>
    </source>
</evidence>
<dbReference type="InterPro" id="IPR017512">
    <property type="entry name" value="PQQ_MeOH/EtOH_DH"/>
</dbReference>
<feature type="binding site" evidence="11">
    <location>
        <position position="265"/>
    </location>
    <ligand>
        <name>pyrroloquinoline quinone</name>
        <dbReference type="ChEBI" id="CHEBI:58442"/>
    </ligand>
</feature>
<keyword evidence="6 11" id="KW-0634">PQQ</keyword>
<dbReference type="SUPFAM" id="SSF50998">
    <property type="entry name" value="Quinoprotein alcohol dehydrogenase-like"/>
    <property type="match status" value="1"/>
</dbReference>
<dbReference type="InterPro" id="IPR018391">
    <property type="entry name" value="PQQ_b-propeller_rpt"/>
</dbReference>
<feature type="binding site" description="covalent" evidence="11">
    <location>
        <position position="626"/>
    </location>
    <ligand>
        <name>heme c</name>
        <dbReference type="ChEBI" id="CHEBI:61717"/>
    </ligand>
</feature>
<keyword evidence="7" id="KW-0560">Oxidoreductase</keyword>
<feature type="binding site" evidence="11">
    <location>
        <begin position="207"/>
        <end position="208"/>
    </location>
    <ligand>
        <name>pyrroloquinoline quinone</name>
        <dbReference type="ChEBI" id="CHEBI:58442"/>
    </ligand>
</feature>
<feature type="binding site" description="axial binding residue" evidence="12">
    <location>
        <position position="664"/>
    </location>
    <ligand>
        <name>heme c</name>
        <dbReference type="ChEBI" id="CHEBI:61717"/>
    </ligand>
    <ligandPart>
        <name>Fe</name>
        <dbReference type="ChEBI" id="CHEBI:18248"/>
    </ligandPart>
</feature>
<dbReference type="GO" id="GO:0016614">
    <property type="term" value="F:oxidoreductase activity, acting on CH-OH group of donors"/>
    <property type="evidence" value="ECO:0007669"/>
    <property type="project" value="InterPro"/>
</dbReference>
<evidence type="ECO:0000256" key="13">
    <source>
        <dbReference type="PIRSR" id="PIRSR617512-4"/>
    </source>
</evidence>
<evidence type="ECO:0000256" key="14">
    <source>
        <dbReference type="SAM" id="SignalP"/>
    </source>
</evidence>
<feature type="binding site" evidence="12">
    <location>
        <position position="285"/>
    </location>
    <ligand>
        <name>Ca(2+)</name>
        <dbReference type="ChEBI" id="CHEBI:29108"/>
    </ligand>
</feature>
<dbReference type="GO" id="GO:0005509">
    <property type="term" value="F:calcium ion binding"/>
    <property type="evidence" value="ECO:0007669"/>
    <property type="project" value="InterPro"/>
</dbReference>
<accession>B8KVD8</accession>
<evidence type="ECO:0000256" key="3">
    <source>
        <dbReference type="ARBA" id="ARBA00022723"/>
    </source>
</evidence>
<evidence type="ECO:0000256" key="2">
    <source>
        <dbReference type="ARBA" id="ARBA00022617"/>
    </source>
</evidence>
<dbReference type="PANTHER" id="PTHR32303">
    <property type="entry name" value="QUINOPROTEIN ALCOHOL DEHYDROGENASE (CYTOCHROME C)"/>
    <property type="match status" value="1"/>
</dbReference>
<keyword evidence="9 13" id="KW-1015">Disulfide bond</keyword>
<dbReference type="InterPro" id="IPR011047">
    <property type="entry name" value="Quinoprotein_ADH-like_sf"/>
</dbReference>
<dbReference type="Pfam" id="PF13442">
    <property type="entry name" value="Cytochrome_CBB3"/>
    <property type="match status" value="1"/>
</dbReference>
<feature type="chain" id="PRO_5002873581" evidence="14">
    <location>
        <begin position="26"/>
        <end position="702"/>
    </location>
</feature>
<dbReference type="InterPro" id="IPR001479">
    <property type="entry name" value="Quinoprotein_DH_CS"/>
</dbReference>
<dbReference type="GO" id="GO:0020037">
    <property type="term" value="F:heme binding"/>
    <property type="evidence" value="ECO:0007669"/>
    <property type="project" value="InterPro"/>
</dbReference>
<keyword evidence="8 12" id="KW-0408">Iron</keyword>
<comment type="cofactor">
    <cofactor evidence="11">
        <name>pyrroloquinoline quinone</name>
        <dbReference type="ChEBI" id="CHEBI:58442"/>
    </cofactor>
    <text evidence="11">Binds 1 PQQ group per subunit.</text>
</comment>
<feature type="binding site" evidence="11">
    <location>
        <begin position="417"/>
        <end position="418"/>
    </location>
    <ligand>
        <name>pyrroloquinoline quinone</name>
        <dbReference type="ChEBI" id="CHEBI:58442"/>
    </ligand>
</feature>
<feature type="binding site" evidence="11">
    <location>
        <position position="357"/>
    </location>
    <ligand>
        <name>pyrroloquinoline quinone</name>
        <dbReference type="ChEBI" id="CHEBI:58442"/>
    </ligand>
</feature>
<protein>
    <submittedName>
        <fullName evidence="16">Alcohol dehydrogenase (Acceptor)</fullName>
    </submittedName>
</protein>
<dbReference type="GO" id="GO:0009055">
    <property type="term" value="F:electron transfer activity"/>
    <property type="evidence" value="ECO:0007669"/>
    <property type="project" value="InterPro"/>
</dbReference>
<dbReference type="InterPro" id="IPR009056">
    <property type="entry name" value="Cyt_c-like_dom"/>
</dbReference>
<feature type="binding site" description="covalent" evidence="11">
    <location>
        <position position="623"/>
    </location>
    <ligand>
        <name>heme c</name>
        <dbReference type="ChEBI" id="CHEBI:61717"/>
    </ligand>
</feature>